<feature type="compositionally biased region" description="Polar residues" evidence="2">
    <location>
        <begin position="357"/>
        <end position="371"/>
    </location>
</feature>
<dbReference type="AlphaFoldDB" id="A0A640KD62"/>
<dbReference type="OrthoDB" id="265550at2759"/>
<sequence>MHQHMKARGLEQAVISFSVAHSSLSTAYHSPVCASDAVDDDELHAEPLYLSLQQGEQVRVLRRECHHGRGPHGAPSHVLAATDGGAVLSQPKWCIAQREDGAIGLVPGSLLRRVSGVLSSAQPGLETVSMHSDRLQDPSSLKTPAATHHSTLEAIEKATLRGAAVLRPTQTTKTKAESRSRDMVDEDDKAADALQLQERWHPIQKNHLNAFCDGASEILSAHRESHSTDTIIASPLAARGAEMASDNNYSEKDEKRRIIEEEARVRAELHWLTDDLAPRLQVACTEAQAKLAKLQLDGRRTNAVGSSASSRGSADSPNPLEALDREYEQVTGLLEKVEALQNELGREASSDAVGEPQKSQPSSGRDATASSARCEVGESSARHDVTAQGLKAPDSYMVEKLRLLMAEEIETVNSYRSQKLVLQQRLSRLAELIQEVAAEEASLKESETALHELLGGQTSENVVDVAWPRALQGLTDEESAVLSASVHMFDKYTRKLQLLTDDRHCNSPTNAPSSSAEVSLLANSPTASAATAATRGTERNGVTTSTYAETPNRPTHSTGRASSLSHEKSTVATPISSRVEHLRQVLEKGDRDLAQLQEKLKAAAEFCDTYGPIARELEEQLKRGERILAEKKKYLADLQAAGNREALRIVC</sequence>
<evidence type="ECO:0000313" key="3">
    <source>
        <dbReference type="EMBL" id="GET87075.1"/>
    </source>
</evidence>
<feature type="compositionally biased region" description="Polar residues" evidence="2">
    <location>
        <begin position="540"/>
        <end position="576"/>
    </location>
</feature>
<feature type="region of interest" description="Disordered" evidence="2">
    <location>
        <begin position="346"/>
        <end position="382"/>
    </location>
</feature>
<feature type="compositionally biased region" description="Low complexity" evidence="2">
    <location>
        <begin position="305"/>
        <end position="316"/>
    </location>
</feature>
<dbReference type="EMBL" id="BLBS01000018">
    <property type="protein sequence ID" value="GET87075.1"/>
    <property type="molecule type" value="Genomic_DNA"/>
</dbReference>
<evidence type="ECO:0000313" key="4">
    <source>
        <dbReference type="Proteomes" id="UP000419144"/>
    </source>
</evidence>
<feature type="compositionally biased region" description="Polar residues" evidence="2">
    <location>
        <begin position="506"/>
        <end position="517"/>
    </location>
</feature>
<feature type="coiled-coil region" evidence="1">
    <location>
        <begin position="579"/>
        <end position="634"/>
    </location>
</feature>
<feature type="compositionally biased region" description="Low complexity" evidence="2">
    <location>
        <begin position="519"/>
        <end position="534"/>
    </location>
</feature>
<protein>
    <submittedName>
        <fullName evidence="3">Uncharacterized protein</fullName>
    </submittedName>
</protein>
<comment type="caution">
    <text evidence="3">The sequence shown here is derived from an EMBL/GenBank/DDBJ whole genome shotgun (WGS) entry which is preliminary data.</text>
</comment>
<evidence type="ECO:0000256" key="1">
    <source>
        <dbReference type="SAM" id="Coils"/>
    </source>
</evidence>
<keyword evidence="1" id="KW-0175">Coiled coil</keyword>
<evidence type="ECO:0000256" key="2">
    <source>
        <dbReference type="SAM" id="MobiDB-lite"/>
    </source>
</evidence>
<keyword evidence="4" id="KW-1185">Reference proteome</keyword>
<organism evidence="3 4">
    <name type="scientific">Leishmania tarentolae</name>
    <name type="common">Sauroleishmania tarentolae</name>
    <dbReference type="NCBI Taxonomy" id="5689"/>
    <lineage>
        <taxon>Eukaryota</taxon>
        <taxon>Discoba</taxon>
        <taxon>Euglenozoa</taxon>
        <taxon>Kinetoplastea</taxon>
        <taxon>Metakinetoplastina</taxon>
        <taxon>Trypanosomatida</taxon>
        <taxon>Trypanosomatidae</taxon>
        <taxon>Leishmaniinae</taxon>
        <taxon>Leishmania</taxon>
        <taxon>lizard Leishmania</taxon>
    </lineage>
</organism>
<dbReference type="Proteomes" id="UP000419144">
    <property type="component" value="Unassembled WGS sequence"/>
</dbReference>
<feature type="region of interest" description="Disordered" evidence="2">
    <location>
        <begin position="503"/>
        <end position="576"/>
    </location>
</feature>
<gene>
    <name evidence="3" type="ORF">LtaPh_1404800</name>
</gene>
<reference evidence="3" key="1">
    <citation type="submission" date="2019-11" db="EMBL/GenBank/DDBJ databases">
        <title>Leishmania tarentolae CDS.</title>
        <authorList>
            <person name="Goto Y."/>
            <person name="Yamagishi J."/>
        </authorList>
    </citation>
    <scope>NUCLEOTIDE SEQUENCE [LARGE SCALE GENOMIC DNA]</scope>
    <source>
        <strain evidence="3">Parrot Tar II</strain>
    </source>
</reference>
<feature type="region of interest" description="Disordered" evidence="2">
    <location>
        <begin position="299"/>
        <end position="321"/>
    </location>
</feature>
<accession>A0A640KD62</accession>
<proteinExistence type="predicted"/>
<name>A0A640KD62_LEITA</name>
<dbReference type="VEuPathDB" id="TriTrypDB:LtaPh_1404800"/>